<dbReference type="AlphaFoldDB" id="A0AAD8HRX4"/>
<feature type="domain" description="F-box" evidence="1">
    <location>
        <begin position="112"/>
        <end position="152"/>
    </location>
</feature>
<dbReference type="Pfam" id="PF08268">
    <property type="entry name" value="FBA_3"/>
    <property type="match status" value="1"/>
</dbReference>
<gene>
    <name evidence="2" type="ORF">POM88_037863</name>
</gene>
<dbReference type="Pfam" id="PF00646">
    <property type="entry name" value="F-box"/>
    <property type="match status" value="1"/>
</dbReference>
<dbReference type="Proteomes" id="UP001237642">
    <property type="component" value="Unassembled WGS sequence"/>
</dbReference>
<dbReference type="EMBL" id="JAUIZM010000008">
    <property type="protein sequence ID" value="KAK1371771.1"/>
    <property type="molecule type" value="Genomic_DNA"/>
</dbReference>
<keyword evidence="3" id="KW-1185">Reference proteome</keyword>
<dbReference type="InterPro" id="IPR050796">
    <property type="entry name" value="SCF_F-box_component"/>
</dbReference>
<dbReference type="PANTHER" id="PTHR31672:SF13">
    <property type="entry name" value="F-BOX PROTEIN CPR30-LIKE"/>
    <property type="match status" value="1"/>
</dbReference>
<organism evidence="2 3">
    <name type="scientific">Heracleum sosnowskyi</name>
    <dbReference type="NCBI Taxonomy" id="360622"/>
    <lineage>
        <taxon>Eukaryota</taxon>
        <taxon>Viridiplantae</taxon>
        <taxon>Streptophyta</taxon>
        <taxon>Embryophyta</taxon>
        <taxon>Tracheophyta</taxon>
        <taxon>Spermatophyta</taxon>
        <taxon>Magnoliopsida</taxon>
        <taxon>eudicotyledons</taxon>
        <taxon>Gunneridae</taxon>
        <taxon>Pentapetalae</taxon>
        <taxon>asterids</taxon>
        <taxon>campanulids</taxon>
        <taxon>Apiales</taxon>
        <taxon>Apiaceae</taxon>
        <taxon>Apioideae</taxon>
        <taxon>apioid superclade</taxon>
        <taxon>Tordylieae</taxon>
        <taxon>Tordyliinae</taxon>
        <taxon>Heracleum</taxon>
    </lineage>
</organism>
<dbReference type="NCBIfam" id="TIGR01640">
    <property type="entry name" value="F_box_assoc_1"/>
    <property type="match status" value="1"/>
</dbReference>
<dbReference type="PANTHER" id="PTHR31672">
    <property type="entry name" value="BNACNNG10540D PROTEIN"/>
    <property type="match status" value="1"/>
</dbReference>
<dbReference type="InterPro" id="IPR001810">
    <property type="entry name" value="F-box_dom"/>
</dbReference>
<reference evidence="2" key="1">
    <citation type="submission" date="2023-02" db="EMBL/GenBank/DDBJ databases">
        <title>Genome of toxic invasive species Heracleum sosnowskyi carries increased number of genes despite the absence of recent whole-genome duplications.</title>
        <authorList>
            <person name="Schelkunov M."/>
            <person name="Shtratnikova V."/>
            <person name="Makarenko M."/>
            <person name="Klepikova A."/>
            <person name="Omelchenko D."/>
            <person name="Novikova G."/>
            <person name="Obukhova E."/>
            <person name="Bogdanov V."/>
            <person name="Penin A."/>
            <person name="Logacheva M."/>
        </authorList>
    </citation>
    <scope>NUCLEOTIDE SEQUENCE</scope>
    <source>
        <strain evidence="2">Hsosn_3</strain>
        <tissue evidence="2">Leaf</tissue>
    </source>
</reference>
<evidence type="ECO:0000313" key="2">
    <source>
        <dbReference type="EMBL" id="KAK1371771.1"/>
    </source>
</evidence>
<dbReference type="Gene3D" id="1.20.1280.50">
    <property type="match status" value="1"/>
</dbReference>
<sequence>MPPIPIDDQLNTITSKKKKKLRLPGFFQAQLRKLKSSKGKLSSKNYQIPNKISITSPWINYQITTSSNSNSSTCQVSKNKMTLFDNDSPVLKKHRNMMLPECKLGLRSINDLTEDLLAEILKLLPVKYILRCRCVQKSWYYLVKSDMFITLELNYQKMNHSLHPKYLFFENAYTGALTLRYDDVHCQEYCTPKYPLGLSDKFAWRALSYGLICVSTMLTPLLRFATQKIYLWNPLVQKYKTLPDSPISNTETQWKALAFGFVPEINDYIVVHIVKPCLHLGHGKPDPHSVVIGVYSLNTNSWRKICQDKVFVRRVDRFDIVFINGAAFWTGVSLNKHKIILCYDTKTDILREISLPKWVSHSAGIPILHVFGQSIAYFVWEYGYDYFDMWILKYVSVNEFSWEKKMSISPNYKDIRVEVLGVRNNGEPILARSYNLISYNLDNHMAKDFLHSWNSWIPYPYYEEGFAPPFFIRPFVESLVLLNVD</sequence>
<reference evidence="2" key="2">
    <citation type="submission" date="2023-05" db="EMBL/GenBank/DDBJ databases">
        <authorList>
            <person name="Schelkunov M.I."/>
        </authorList>
    </citation>
    <scope>NUCLEOTIDE SEQUENCE</scope>
    <source>
        <strain evidence="2">Hsosn_3</strain>
        <tissue evidence="2">Leaf</tissue>
    </source>
</reference>
<dbReference type="InterPro" id="IPR017451">
    <property type="entry name" value="F-box-assoc_interact_dom"/>
</dbReference>
<proteinExistence type="predicted"/>
<dbReference type="SMART" id="SM00256">
    <property type="entry name" value="FBOX"/>
    <property type="match status" value="1"/>
</dbReference>
<accession>A0AAD8HRX4</accession>
<name>A0AAD8HRX4_9APIA</name>
<protein>
    <submittedName>
        <fullName evidence="2">F-box domain-containing protein</fullName>
    </submittedName>
</protein>
<dbReference type="InterPro" id="IPR013187">
    <property type="entry name" value="F-box-assoc_dom_typ3"/>
</dbReference>
<evidence type="ECO:0000313" key="3">
    <source>
        <dbReference type="Proteomes" id="UP001237642"/>
    </source>
</evidence>
<dbReference type="SUPFAM" id="SSF81383">
    <property type="entry name" value="F-box domain"/>
    <property type="match status" value="1"/>
</dbReference>
<dbReference type="InterPro" id="IPR036047">
    <property type="entry name" value="F-box-like_dom_sf"/>
</dbReference>
<evidence type="ECO:0000259" key="1">
    <source>
        <dbReference type="SMART" id="SM00256"/>
    </source>
</evidence>
<comment type="caution">
    <text evidence="2">The sequence shown here is derived from an EMBL/GenBank/DDBJ whole genome shotgun (WGS) entry which is preliminary data.</text>
</comment>